<proteinExistence type="predicted"/>
<protein>
    <submittedName>
        <fullName evidence="1">Importin subunit alpha-1</fullName>
    </submittedName>
</protein>
<evidence type="ECO:0000313" key="2">
    <source>
        <dbReference type="Proteomes" id="UP001150581"/>
    </source>
</evidence>
<organism evidence="1 2">
    <name type="scientific">Kickxella alabastrina</name>
    <dbReference type="NCBI Taxonomy" id="61397"/>
    <lineage>
        <taxon>Eukaryota</taxon>
        <taxon>Fungi</taxon>
        <taxon>Fungi incertae sedis</taxon>
        <taxon>Zoopagomycota</taxon>
        <taxon>Kickxellomycotina</taxon>
        <taxon>Kickxellomycetes</taxon>
        <taxon>Kickxellales</taxon>
        <taxon>Kickxellaceae</taxon>
        <taxon>Kickxella</taxon>
    </lineage>
</organism>
<name>A0ACC1II96_9FUNG</name>
<comment type="caution">
    <text evidence="1">The sequence shown here is derived from an EMBL/GenBank/DDBJ whole genome shotgun (WGS) entry which is preliminary data.</text>
</comment>
<dbReference type="EMBL" id="JANBPG010000515">
    <property type="protein sequence ID" value="KAJ1895867.1"/>
    <property type="molecule type" value="Genomic_DNA"/>
</dbReference>
<reference evidence="1" key="1">
    <citation type="submission" date="2022-07" db="EMBL/GenBank/DDBJ databases">
        <title>Phylogenomic reconstructions and comparative analyses of Kickxellomycotina fungi.</title>
        <authorList>
            <person name="Reynolds N.K."/>
            <person name="Stajich J.E."/>
            <person name="Barry K."/>
            <person name="Grigoriev I.V."/>
            <person name="Crous P."/>
            <person name="Smith M.E."/>
        </authorList>
    </citation>
    <scope>NUCLEOTIDE SEQUENCE</scope>
    <source>
        <strain evidence="1">Benny 63K</strain>
    </source>
</reference>
<keyword evidence="2" id="KW-1185">Reference proteome</keyword>
<accession>A0ACC1II96</accession>
<dbReference type="Proteomes" id="UP001150581">
    <property type="component" value="Unassembled WGS sequence"/>
</dbReference>
<gene>
    <name evidence="1" type="primary">cut15_2</name>
    <name evidence="1" type="ORF">LPJ66_004332</name>
</gene>
<sequence>MDNKITQVALDGLENILKVGEADKEHSPSQINQYALFIEEAGGMEKIHNLQLHDNIEIYKKAYNIIDKYFAEEGEDEDDNELMPEVDHQTGQFNFEGDVSAPQGGFNFGN</sequence>
<evidence type="ECO:0000313" key="1">
    <source>
        <dbReference type="EMBL" id="KAJ1895867.1"/>
    </source>
</evidence>